<keyword evidence="6 16" id="KW-0256">Endoplasmic reticulum</keyword>
<proteinExistence type="inferred from homology"/>
<evidence type="ECO:0000256" key="5">
    <source>
        <dbReference type="ARBA" id="ARBA00022692"/>
    </source>
</evidence>
<evidence type="ECO:0000256" key="15">
    <source>
        <dbReference type="ARBA" id="ARBA00023221"/>
    </source>
</evidence>
<reference evidence="20" key="1">
    <citation type="journal article" date="2013" name="Appl. Microbiol. Biotechnol.">
        <title>Cytochrome P450 reductase from Candida apicola: versatile redox partner for bacterial P450s.</title>
        <authorList>
            <person name="Girhard M."/>
            <person name="Tieves F."/>
            <person name="Weber E."/>
            <person name="Smit M.S."/>
            <person name="Urlacher V.B."/>
        </authorList>
    </citation>
    <scope>NUCLEOTIDE SEQUENCE</scope>
    <source>
        <strain evidence="20">ATCC 96134</strain>
    </source>
</reference>
<sequence>MVDTNLLASVAVALVVVFVAYKYFNGGLEVQSSNAGSSTPFGNAKADEDGDSRNFVALMEKNNKNVIVFYGSQTGTAEDLASKLAKELSSKYGLRTMTADPENFDFDKFDTFPESHLAVFITASYGDGEPTDNAQDLYSFLGNSPSFSQDGETLENLNFAVFGLGNVLYEFYNKAGRDMHKFLTDLGGHSIGPYGEGDDSKGMLEEDYMAWKDEFLAALVTKWGLKEREAVYEPAISVKDIEEDAQSHDVYLGEPNLKHLQASKAREVPKGPYNASNPMLAKVTAAQELFTNTDRHCIHMEFDTTGARYTTGDHLAFWCQNNEEEVQRFAKALGITNPQQPIAISVLDKTSTVRIPSPTTYETIIRHFLEINGPVSRQVLSSIAPFAPSEEVKKATQQLGSNKELFASHVAAKKFNIARLLLHLSGGQPWKNVPFSFIIETIPHLQPRYYSISSSSVQSPNTISITAVVERQKLAGVDHELRGVATNQILALSEALIGRPSSTYRLQQPHDFTGSLNSQDIRVPVHIRHSLFKLPAKPTVPIIMVGPGTGVAPFRGFVHERAAQKAAGKEVGKALLFTGSRHANEDFLYRDEWKQFSDFLDLETAFSRDSNTKVYVQHKLKERAKDVFALLNEGAVFYVCGDAGGMSHDVHSALLEIVAQEGNLSSEDADKFVRKMRSRNKYQEDVW</sequence>
<dbReference type="Gene3D" id="2.40.30.10">
    <property type="entry name" value="Translation factors"/>
    <property type="match status" value="1"/>
</dbReference>
<dbReference type="GO" id="GO:0003958">
    <property type="term" value="F:NADPH-hemoprotein reductase activity"/>
    <property type="evidence" value="ECO:0007669"/>
    <property type="project" value="UniProtKB-EC"/>
</dbReference>
<dbReference type="PANTHER" id="PTHR19384:SF17">
    <property type="entry name" value="NADPH--CYTOCHROME P450 REDUCTASE"/>
    <property type="match status" value="1"/>
</dbReference>
<dbReference type="SUPFAM" id="SSF63380">
    <property type="entry name" value="Riboflavin synthase domain-like"/>
    <property type="match status" value="1"/>
</dbReference>
<dbReference type="PROSITE" id="PS50902">
    <property type="entry name" value="FLAVODOXIN_LIKE"/>
    <property type="match status" value="1"/>
</dbReference>
<dbReference type="InterPro" id="IPR008254">
    <property type="entry name" value="Flavodoxin/NO_synth"/>
</dbReference>
<dbReference type="CDD" id="cd06204">
    <property type="entry name" value="CYPOR"/>
    <property type="match status" value="1"/>
</dbReference>
<comment type="cofactor">
    <cofactor evidence="1">
        <name>FMN</name>
        <dbReference type="ChEBI" id="CHEBI:58210"/>
    </cofactor>
</comment>
<dbReference type="Gene3D" id="3.40.50.80">
    <property type="entry name" value="Nucleotide-binding domain of ferredoxin-NADP reductase (FNR) module"/>
    <property type="match status" value="1"/>
</dbReference>
<dbReference type="GO" id="GO:0016126">
    <property type="term" value="P:sterol biosynthetic process"/>
    <property type="evidence" value="ECO:0007669"/>
    <property type="project" value="UniProtKB-KW"/>
</dbReference>
<dbReference type="Gene3D" id="1.20.990.10">
    <property type="entry name" value="NADPH-cytochrome p450 Reductase, Chain A, domain 3"/>
    <property type="match status" value="1"/>
</dbReference>
<keyword evidence="4" id="KW-0288">FMN</keyword>
<keyword evidence="13 16" id="KW-0472">Membrane</keyword>
<dbReference type="InterPro" id="IPR001094">
    <property type="entry name" value="Flavdoxin-like"/>
</dbReference>
<dbReference type="PRINTS" id="PR00369">
    <property type="entry name" value="FLAVODOXIN"/>
</dbReference>
<dbReference type="Pfam" id="PF00175">
    <property type="entry name" value="NAD_binding_1"/>
    <property type="match status" value="1"/>
</dbReference>
<evidence type="ECO:0000313" key="20">
    <source>
        <dbReference type="EMBL" id="AEX20413.1"/>
    </source>
</evidence>
<evidence type="ECO:0000256" key="6">
    <source>
        <dbReference type="ARBA" id="ARBA00022824"/>
    </source>
</evidence>
<evidence type="ECO:0000256" key="13">
    <source>
        <dbReference type="ARBA" id="ARBA00023136"/>
    </source>
</evidence>
<dbReference type="GO" id="GO:0050660">
    <property type="term" value="F:flavin adenine dinucleotide binding"/>
    <property type="evidence" value="ECO:0007669"/>
    <property type="project" value="TreeGrafter"/>
</dbReference>
<protein>
    <recommendedName>
        <fullName evidence="16">NADPH--cytochrome P450 reductase</fullName>
        <ecNumber evidence="16">1.6.2.4</ecNumber>
    </recommendedName>
</protein>
<keyword evidence="8 16" id="KW-0521">NADP</keyword>
<keyword evidence="10 17" id="KW-1133">Transmembrane helix</keyword>
<dbReference type="EC" id="1.6.2.4" evidence="16"/>
<dbReference type="AlphaFoldDB" id="H2ER12"/>
<keyword evidence="5 17" id="KW-0812">Transmembrane</keyword>
<dbReference type="FunFam" id="3.40.50.80:FF:000001">
    <property type="entry name" value="NADPH--cytochrome P450 reductase 1"/>
    <property type="match status" value="1"/>
</dbReference>
<dbReference type="EMBL" id="JQ015264">
    <property type="protein sequence ID" value="AEX20413.1"/>
    <property type="molecule type" value="Genomic_DNA"/>
</dbReference>
<keyword evidence="9" id="KW-0752">Steroid biosynthesis</keyword>
<dbReference type="InterPro" id="IPR029039">
    <property type="entry name" value="Flavoprotein-like_sf"/>
</dbReference>
<evidence type="ECO:0000256" key="11">
    <source>
        <dbReference type="ARBA" id="ARBA00023002"/>
    </source>
</evidence>
<keyword evidence="3" id="KW-0285">Flavoprotein</keyword>
<dbReference type="SUPFAM" id="SSF52343">
    <property type="entry name" value="Ferredoxin reductase-like, C-terminal NADP-linked domain"/>
    <property type="match status" value="1"/>
</dbReference>
<dbReference type="GO" id="GO:0010181">
    <property type="term" value="F:FMN binding"/>
    <property type="evidence" value="ECO:0007669"/>
    <property type="project" value="InterPro"/>
</dbReference>
<dbReference type="InterPro" id="IPR039261">
    <property type="entry name" value="FNR_nucleotide-bd"/>
</dbReference>
<evidence type="ECO:0000256" key="1">
    <source>
        <dbReference type="ARBA" id="ARBA00001917"/>
    </source>
</evidence>
<dbReference type="GO" id="GO:0005829">
    <property type="term" value="C:cytosol"/>
    <property type="evidence" value="ECO:0007669"/>
    <property type="project" value="TreeGrafter"/>
</dbReference>
<evidence type="ECO:0000259" key="19">
    <source>
        <dbReference type="PROSITE" id="PS51384"/>
    </source>
</evidence>
<dbReference type="SUPFAM" id="SSF52218">
    <property type="entry name" value="Flavoproteins"/>
    <property type="match status" value="1"/>
</dbReference>
<evidence type="ECO:0000256" key="2">
    <source>
        <dbReference type="ARBA" id="ARBA00001974"/>
    </source>
</evidence>
<dbReference type="InterPro" id="IPR017927">
    <property type="entry name" value="FAD-bd_FR_type"/>
</dbReference>
<evidence type="ECO:0000256" key="17">
    <source>
        <dbReference type="SAM" id="Phobius"/>
    </source>
</evidence>
<dbReference type="InterPro" id="IPR003097">
    <property type="entry name" value="CysJ-like_FAD-binding"/>
</dbReference>
<keyword evidence="15" id="KW-0753">Steroid metabolism</keyword>
<accession>H2ER12</accession>
<keyword evidence="9" id="KW-0444">Lipid biosynthesis</keyword>
<evidence type="ECO:0000256" key="9">
    <source>
        <dbReference type="ARBA" id="ARBA00022955"/>
    </source>
</evidence>
<name>H2ER12_CANAP</name>
<dbReference type="PANTHER" id="PTHR19384">
    <property type="entry name" value="NITRIC OXIDE SYNTHASE-RELATED"/>
    <property type="match status" value="1"/>
</dbReference>
<feature type="domain" description="Flavodoxin-like" evidence="18">
    <location>
        <begin position="66"/>
        <end position="216"/>
    </location>
</feature>
<dbReference type="InterPro" id="IPR001709">
    <property type="entry name" value="Flavoprot_Pyr_Nucl_cyt_Rdtase"/>
</dbReference>
<keyword evidence="14" id="KW-1207">Sterol metabolism</keyword>
<keyword evidence="11 16" id="KW-0560">Oxidoreductase</keyword>
<organism evidence="20">
    <name type="scientific">Candida apicola</name>
    <name type="common">Yeast</name>
    <dbReference type="NCBI Taxonomy" id="29830"/>
    <lineage>
        <taxon>Eukaryota</taxon>
        <taxon>Fungi</taxon>
        <taxon>Dikarya</taxon>
        <taxon>Ascomycota</taxon>
        <taxon>Saccharomycotina</taxon>
        <taxon>Dipodascomycetes</taxon>
        <taxon>Dipodascales</taxon>
        <taxon>Trichomonascaceae</taxon>
        <taxon>Starmerella</taxon>
    </lineage>
</organism>
<feature type="domain" description="FAD-binding FR-type" evidence="19">
    <location>
        <begin position="276"/>
        <end position="535"/>
    </location>
</feature>
<evidence type="ECO:0000256" key="14">
    <source>
        <dbReference type="ARBA" id="ARBA00023166"/>
    </source>
</evidence>
<dbReference type="InterPro" id="IPR017938">
    <property type="entry name" value="Riboflavin_synthase-like_b-brl"/>
</dbReference>
<dbReference type="GO" id="GO:0005789">
    <property type="term" value="C:endoplasmic reticulum membrane"/>
    <property type="evidence" value="ECO:0007669"/>
    <property type="project" value="UniProtKB-SubCell"/>
</dbReference>
<evidence type="ECO:0000256" key="3">
    <source>
        <dbReference type="ARBA" id="ARBA00022630"/>
    </source>
</evidence>
<dbReference type="Gene3D" id="3.40.50.360">
    <property type="match status" value="1"/>
</dbReference>
<dbReference type="Pfam" id="PF00667">
    <property type="entry name" value="FAD_binding_1"/>
    <property type="match status" value="1"/>
</dbReference>
<comment type="cofactor">
    <cofactor evidence="2">
        <name>FAD</name>
        <dbReference type="ChEBI" id="CHEBI:57692"/>
    </cofactor>
</comment>
<dbReference type="BRENDA" id="1.6.2.4">
    <property type="organism ID" value="13415"/>
</dbReference>
<comment type="catalytic activity">
    <reaction evidence="16">
        <text>2 oxidized [cytochrome P450] + NADPH = 2 reduced [cytochrome P450] + NADP(+) + H(+)</text>
        <dbReference type="Rhea" id="RHEA:24040"/>
        <dbReference type="Rhea" id="RHEA-COMP:14627"/>
        <dbReference type="Rhea" id="RHEA-COMP:14628"/>
        <dbReference type="ChEBI" id="CHEBI:15378"/>
        <dbReference type="ChEBI" id="CHEBI:55376"/>
        <dbReference type="ChEBI" id="CHEBI:57783"/>
        <dbReference type="ChEBI" id="CHEBI:58349"/>
        <dbReference type="ChEBI" id="CHEBI:60344"/>
        <dbReference type="EC" id="1.6.2.4"/>
    </reaction>
</comment>
<dbReference type="InterPro" id="IPR001433">
    <property type="entry name" value="OxRdtase_FAD/NAD-bd"/>
</dbReference>
<evidence type="ECO:0000256" key="4">
    <source>
        <dbReference type="ARBA" id="ARBA00022643"/>
    </source>
</evidence>
<dbReference type="InterPro" id="IPR023208">
    <property type="entry name" value="P450R"/>
</dbReference>
<evidence type="ECO:0000256" key="12">
    <source>
        <dbReference type="ARBA" id="ARBA00023011"/>
    </source>
</evidence>
<comment type="subcellular location">
    <subcellularLocation>
        <location evidence="16">Endoplasmic reticulum membrane</location>
    </subcellularLocation>
</comment>
<dbReference type="PROSITE" id="PS51384">
    <property type="entry name" value="FAD_FR"/>
    <property type="match status" value="1"/>
</dbReference>
<keyword evidence="12" id="KW-0756">Sterol biosynthesis</keyword>
<keyword evidence="7" id="KW-0274">FAD</keyword>
<feature type="transmembrane region" description="Helical" evidence="17">
    <location>
        <begin position="6"/>
        <end position="24"/>
    </location>
</feature>
<evidence type="ECO:0000256" key="16">
    <source>
        <dbReference type="PIRNR" id="PIRNR000208"/>
    </source>
</evidence>
<evidence type="ECO:0000256" key="7">
    <source>
        <dbReference type="ARBA" id="ARBA00022827"/>
    </source>
</evidence>
<keyword evidence="9" id="KW-0443">Lipid metabolism</keyword>
<dbReference type="Pfam" id="PF00258">
    <property type="entry name" value="Flavodoxin_1"/>
    <property type="match status" value="1"/>
</dbReference>
<comment type="similarity">
    <text evidence="16">In the C-terminal section; belongs to the flavoprotein pyridine nucleotide cytochrome reductase family.</text>
</comment>
<evidence type="ECO:0000256" key="10">
    <source>
        <dbReference type="ARBA" id="ARBA00022989"/>
    </source>
</evidence>
<comment type="function">
    <text evidence="16">This enzyme is required for electron transfer from NADP to cytochrome P450.</text>
</comment>
<evidence type="ECO:0000256" key="8">
    <source>
        <dbReference type="ARBA" id="ARBA00022857"/>
    </source>
</evidence>
<dbReference type="PIRSF" id="PIRSF000208">
    <property type="entry name" value="P450R"/>
    <property type="match status" value="1"/>
</dbReference>
<evidence type="ECO:0000259" key="18">
    <source>
        <dbReference type="PROSITE" id="PS50902"/>
    </source>
</evidence>
<dbReference type="PRINTS" id="PR00371">
    <property type="entry name" value="FPNCR"/>
</dbReference>
<gene>
    <name evidence="20" type="primary">CPR</name>
</gene>
<dbReference type="InterPro" id="IPR023173">
    <property type="entry name" value="NADPH_Cyt_P450_Rdtase_alpha"/>
</dbReference>